<keyword evidence="3" id="KW-0611">Plant defense</keyword>
<dbReference type="GO" id="GO:0000166">
    <property type="term" value="F:nucleotide binding"/>
    <property type="evidence" value="ECO:0007669"/>
    <property type="project" value="UniProtKB-KW"/>
</dbReference>
<keyword evidence="6" id="KW-1185">Reference proteome</keyword>
<reference evidence="5 6" key="1">
    <citation type="submission" date="2018-10" db="EMBL/GenBank/DDBJ databases">
        <title>A high-quality apple genome assembly.</title>
        <authorList>
            <person name="Hu J."/>
        </authorList>
    </citation>
    <scope>NUCLEOTIDE SEQUENCE [LARGE SCALE GENOMIC DNA]</scope>
    <source>
        <strain evidence="6">cv. HFTH1</strain>
        <tissue evidence="5">Young leaf</tissue>
    </source>
</reference>
<dbReference type="GO" id="GO:0003723">
    <property type="term" value="F:RNA binding"/>
    <property type="evidence" value="ECO:0007669"/>
    <property type="project" value="InterPro"/>
</dbReference>
<evidence type="ECO:0000256" key="2">
    <source>
        <dbReference type="ARBA" id="ARBA00022741"/>
    </source>
</evidence>
<dbReference type="AlphaFoldDB" id="A0A498JKH2"/>
<dbReference type="GO" id="GO:0006952">
    <property type="term" value="P:defense response"/>
    <property type="evidence" value="ECO:0007669"/>
    <property type="project" value="UniProtKB-KW"/>
</dbReference>
<dbReference type="InterPro" id="IPR046960">
    <property type="entry name" value="PPR_At4g14850-like_plant"/>
</dbReference>
<evidence type="ECO:0000256" key="3">
    <source>
        <dbReference type="ARBA" id="ARBA00022821"/>
    </source>
</evidence>
<dbReference type="Gene3D" id="1.20.5.4130">
    <property type="match status" value="1"/>
</dbReference>
<dbReference type="InterPro" id="IPR041118">
    <property type="entry name" value="Rx_N"/>
</dbReference>
<protein>
    <recommendedName>
        <fullName evidence="4">Disease resistance N-terminal domain-containing protein</fullName>
    </recommendedName>
</protein>
<evidence type="ECO:0000256" key="1">
    <source>
        <dbReference type="ARBA" id="ARBA00022737"/>
    </source>
</evidence>
<keyword evidence="1" id="KW-0677">Repeat</keyword>
<dbReference type="Proteomes" id="UP000290289">
    <property type="component" value="Chromosome 7"/>
</dbReference>
<accession>A0A498JKH2</accession>
<dbReference type="EMBL" id="RDQH01000333">
    <property type="protein sequence ID" value="RXH93831.1"/>
    <property type="molecule type" value="Genomic_DNA"/>
</dbReference>
<dbReference type="PANTHER" id="PTHR47926">
    <property type="entry name" value="PENTATRICOPEPTIDE REPEAT-CONTAINING PROTEIN"/>
    <property type="match status" value="1"/>
</dbReference>
<feature type="domain" description="Disease resistance N-terminal" evidence="4">
    <location>
        <begin position="1"/>
        <end position="50"/>
    </location>
</feature>
<sequence length="108" mass="11791">MEKLKLTLLTLHAVLNDAEEKQIVNPTVGSWLDELKHAVFDAEDLLNEFVDTGKQIHCLSVKNGLIGFVSVENALVTVYGKCGSLDALKTFKLCGDKNSITWSATING</sequence>
<proteinExistence type="predicted"/>
<comment type="caution">
    <text evidence="5">The sequence shown here is derived from an EMBL/GenBank/DDBJ whole genome shotgun (WGS) entry which is preliminary data.</text>
</comment>
<evidence type="ECO:0000313" key="5">
    <source>
        <dbReference type="EMBL" id="RXH93831.1"/>
    </source>
</evidence>
<gene>
    <name evidence="5" type="ORF">DVH24_015898</name>
</gene>
<dbReference type="GO" id="GO:0009451">
    <property type="term" value="P:RNA modification"/>
    <property type="evidence" value="ECO:0007669"/>
    <property type="project" value="InterPro"/>
</dbReference>
<organism evidence="5 6">
    <name type="scientific">Malus domestica</name>
    <name type="common">Apple</name>
    <name type="synonym">Pyrus malus</name>
    <dbReference type="NCBI Taxonomy" id="3750"/>
    <lineage>
        <taxon>Eukaryota</taxon>
        <taxon>Viridiplantae</taxon>
        <taxon>Streptophyta</taxon>
        <taxon>Embryophyta</taxon>
        <taxon>Tracheophyta</taxon>
        <taxon>Spermatophyta</taxon>
        <taxon>Magnoliopsida</taxon>
        <taxon>eudicotyledons</taxon>
        <taxon>Gunneridae</taxon>
        <taxon>Pentapetalae</taxon>
        <taxon>rosids</taxon>
        <taxon>fabids</taxon>
        <taxon>Rosales</taxon>
        <taxon>Rosaceae</taxon>
        <taxon>Amygdaloideae</taxon>
        <taxon>Maleae</taxon>
        <taxon>Malus</taxon>
    </lineage>
</organism>
<evidence type="ECO:0000259" key="4">
    <source>
        <dbReference type="Pfam" id="PF18052"/>
    </source>
</evidence>
<evidence type="ECO:0000313" key="6">
    <source>
        <dbReference type="Proteomes" id="UP000290289"/>
    </source>
</evidence>
<name>A0A498JKH2_MALDO</name>
<dbReference type="Pfam" id="PF18052">
    <property type="entry name" value="Rx_N"/>
    <property type="match status" value="1"/>
</dbReference>
<keyword evidence="2" id="KW-0547">Nucleotide-binding</keyword>